<comment type="caution">
    <text evidence="2">The sequence shown here is derived from an EMBL/GenBank/DDBJ whole genome shotgun (WGS) entry which is preliminary data.</text>
</comment>
<evidence type="ECO:0000313" key="3">
    <source>
        <dbReference type="Proteomes" id="UP000821866"/>
    </source>
</evidence>
<gene>
    <name evidence="2" type="ORF">HPB51_001880</name>
</gene>
<evidence type="ECO:0000256" key="1">
    <source>
        <dbReference type="SAM" id="MobiDB-lite"/>
    </source>
</evidence>
<protein>
    <submittedName>
        <fullName evidence="2">Uncharacterized protein</fullName>
    </submittedName>
</protein>
<feature type="compositionally biased region" description="Basic and acidic residues" evidence="1">
    <location>
        <begin position="9"/>
        <end position="20"/>
    </location>
</feature>
<dbReference type="EMBL" id="JABSTU010000005">
    <property type="protein sequence ID" value="KAH8029598.1"/>
    <property type="molecule type" value="Genomic_DNA"/>
</dbReference>
<keyword evidence="3" id="KW-1185">Reference proteome</keyword>
<proteinExistence type="predicted"/>
<feature type="region of interest" description="Disordered" evidence="1">
    <location>
        <begin position="1"/>
        <end position="24"/>
    </location>
</feature>
<sequence length="205" mass="23285">MANQPKQQFRTETEKDEVSRDIGVGKMELPREECEGQGLRDLRTSAILHCDKEFIDLLMVTQHEVPQASQHLRGLLDEFQKVEEMALQVVEKSAYLEGRVRELARVKPAETRTFAEVTRTNLANKGRDGENRSTPSKRKAILLVRVPEDEEETSYGEVREKLVRHFDPITLGLKDVGLRPIRGGVAVTTTSTTAIKNLKDRIIEH</sequence>
<name>A0A9J6E5N6_RHIMP</name>
<dbReference type="AlphaFoldDB" id="A0A9J6E5N6"/>
<reference evidence="2" key="1">
    <citation type="journal article" date="2020" name="Cell">
        <title>Large-Scale Comparative Analyses of Tick Genomes Elucidate Their Genetic Diversity and Vector Capacities.</title>
        <authorList>
            <consortium name="Tick Genome and Microbiome Consortium (TIGMIC)"/>
            <person name="Jia N."/>
            <person name="Wang J."/>
            <person name="Shi W."/>
            <person name="Du L."/>
            <person name="Sun Y."/>
            <person name="Zhan W."/>
            <person name="Jiang J.F."/>
            <person name="Wang Q."/>
            <person name="Zhang B."/>
            <person name="Ji P."/>
            <person name="Bell-Sakyi L."/>
            <person name="Cui X.M."/>
            <person name="Yuan T.T."/>
            <person name="Jiang B.G."/>
            <person name="Yang W.F."/>
            <person name="Lam T.T."/>
            <person name="Chang Q.C."/>
            <person name="Ding S.J."/>
            <person name="Wang X.J."/>
            <person name="Zhu J.G."/>
            <person name="Ruan X.D."/>
            <person name="Zhao L."/>
            <person name="Wei J.T."/>
            <person name="Ye R.Z."/>
            <person name="Que T.C."/>
            <person name="Du C.H."/>
            <person name="Zhou Y.H."/>
            <person name="Cheng J.X."/>
            <person name="Dai P.F."/>
            <person name="Guo W.B."/>
            <person name="Han X.H."/>
            <person name="Huang E.J."/>
            <person name="Li L.F."/>
            <person name="Wei W."/>
            <person name="Gao Y.C."/>
            <person name="Liu J.Z."/>
            <person name="Shao H.Z."/>
            <person name="Wang X."/>
            <person name="Wang C.C."/>
            <person name="Yang T.C."/>
            <person name="Huo Q.B."/>
            <person name="Li W."/>
            <person name="Chen H.Y."/>
            <person name="Chen S.E."/>
            <person name="Zhou L.G."/>
            <person name="Ni X.B."/>
            <person name="Tian J.H."/>
            <person name="Sheng Y."/>
            <person name="Liu T."/>
            <person name="Pan Y.S."/>
            <person name="Xia L.Y."/>
            <person name="Li J."/>
            <person name="Zhao F."/>
            <person name="Cao W.C."/>
        </authorList>
    </citation>
    <scope>NUCLEOTIDE SEQUENCE</scope>
    <source>
        <strain evidence="2">Rmic-2018</strain>
    </source>
</reference>
<accession>A0A9J6E5N6</accession>
<organism evidence="2 3">
    <name type="scientific">Rhipicephalus microplus</name>
    <name type="common">Cattle tick</name>
    <name type="synonym">Boophilus microplus</name>
    <dbReference type="NCBI Taxonomy" id="6941"/>
    <lineage>
        <taxon>Eukaryota</taxon>
        <taxon>Metazoa</taxon>
        <taxon>Ecdysozoa</taxon>
        <taxon>Arthropoda</taxon>
        <taxon>Chelicerata</taxon>
        <taxon>Arachnida</taxon>
        <taxon>Acari</taxon>
        <taxon>Parasitiformes</taxon>
        <taxon>Ixodida</taxon>
        <taxon>Ixodoidea</taxon>
        <taxon>Ixodidae</taxon>
        <taxon>Rhipicephalinae</taxon>
        <taxon>Rhipicephalus</taxon>
        <taxon>Boophilus</taxon>
    </lineage>
</organism>
<evidence type="ECO:0000313" key="2">
    <source>
        <dbReference type="EMBL" id="KAH8029598.1"/>
    </source>
</evidence>
<reference evidence="2" key="2">
    <citation type="submission" date="2021-09" db="EMBL/GenBank/DDBJ databases">
        <authorList>
            <person name="Jia N."/>
            <person name="Wang J."/>
            <person name="Shi W."/>
            <person name="Du L."/>
            <person name="Sun Y."/>
            <person name="Zhan W."/>
            <person name="Jiang J."/>
            <person name="Wang Q."/>
            <person name="Zhang B."/>
            <person name="Ji P."/>
            <person name="Sakyi L.B."/>
            <person name="Cui X."/>
            <person name="Yuan T."/>
            <person name="Jiang B."/>
            <person name="Yang W."/>
            <person name="Lam T.T.-Y."/>
            <person name="Chang Q."/>
            <person name="Ding S."/>
            <person name="Wang X."/>
            <person name="Zhu J."/>
            <person name="Ruan X."/>
            <person name="Zhao L."/>
            <person name="Wei J."/>
            <person name="Que T."/>
            <person name="Du C."/>
            <person name="Cheng J."/>
            <person name="Dai P."/>
            <person name="Han X."/>
            <person name="Huang E."/>
            <person name="Gao Y."/>
            <person name="Liu J."/>
            <person name="Shao H."/>
            <person name="Ye R."/>
            <person name="Li L."/>
            <person name="Wei W."/>
            <person name="Wang X."/>
            <person name="Wang C."/>
            <person name="Huo Q."/>
            <person name="Li W."/>
            <person name="Guo W."/>
            <person name="Chen H."/>
            <person name="Chen S."/>
            <person name="Zhou L."/>
            <person name="Zhou L."/>
            <person name="Ni X."/>
            <person name="Tian J."/>
            <person name="Zhou Y."/>
            <person name="Sheng Y."/>
            <person name="Liu T."/>
            <person name="Pan Y."/>
            <person name="Xia L."/>
            <person name="Li J."/>
            <person name="Zhao F."/>
            <person name="Cao W."/>
        </authorList>
    </citation>
    <scope>NUCLEOTIDE SEQUENCE</scope>
    <source>
        <strain evidence="2">Rmic-2018</strain>
        <tissue evidence="2">Larvae</tissue>
    </source>
</reference>
<dbReference type="Proteomes" id="UP000821866">
    <property type="component" value="Chromosome 3"/>
</dbReference>